<feature type="region of interest" description="Disordered" evidence="5">
    <location>
        <begin position="429"/>
        <end position="526"/>
    </location>
</feature>
<evidence type="ECO:0000313" key="9">
    <source>
        <dbReference type="Proteomes" id="UP000253529"/>
    </source>
</evidence>
<feature type="compositionally biased region" description="Low complexity" evidence="5">
    <location>
        <begin position="446"/>
        <end position="482"/>
    </location>
</feature>
<evidence type="ECO:0000256" key="5">
    <source>
        <dbReference type="SAM" id="MobiDB-lite"/>
    </source>
</evidence>
<evidence type="ECO:0000313" key="8">
    <source>
        <dbReference type="EMBL" id="RBP10600.1"/>
    </source>
</evidence>
<keyword evidence="2 6" id="KW-0812">Transmembrane</keyword>
<keyword evidence="9" id="KW-1185">Reference proteome</keyword>
<evidence type="ECO:0000256" key="2">
    <source>
        <dbReference type="ARBA" id="ARBA00022692"/>
    </source>
</evidence>
<comment type="caution">
    <text evidence="8">The sequence shown here is derived from an EMBL/GenBank/DDBJ whole genome shotgun (WGS) entry which is preliminary data.</text>
</comment>
<dbReference type="EMBL" id="QNRK01000018">
    <property type="protein sequence ID" value="RBP10600.1"/>
    <property type="molecule type" value="Genomic_DNA"/>
</dbReference>
<organism evidence="8 9">
    <name type="scientific">Roseiarcus fermentans</name>
    <dbReference type="NCBI Taxonomy" id="1473586"/>
    <lineage>
        <taxon>Bacteria</taxon>
        <taxon>Pseudomonadati</taxon>
        <taxon>Pseudomonadota</taxon>
        <taxon>Alphaproteobacteria</taxon>
        <taxon>Hyphomicrobiales</taxon>
        <taxon>Roseiarcaceae</taxon>
        <taxon>Roseiarcus</taxon>
    </lineage>
</organism>
<proteinExistence type="predicted"/>
<evidence type="ECO:0000256" key="1">
    <source>
        <dbReference type="ARBA" id="ARBA00004370"/>
    </source>
</evidence>
<evidence type="ECO:0000256" key="4">
    <source>
        <dbReference type="ARBA" id="ARBA00023136"/>
    </source>
</evidence>
<dbReference type="OrthoDB" id="9798343at2"/>
<gene>
    <name evidence="8" type="ORF">DFR50_11886</name>
</gene>
<reference evidence="8 9" key="1">
    <citation type="submission" date="2018-06" db="EMBL/GenBank/DDBJ databases">
        <title>Genomic Encyclopedia of Type Strains, Phase IV (KMG-IV): sequencing the most valuable type-strain genomes for metagenomic binning, comparative biology and taxonomic classification.</title>
        <authorList>
            <person name="Goeker M."/>
        </authorList>
    </citation>
    <scope>NUCLEOTIDE SEQUENCE [LARGE SCALE GENOMIC DNA]</scope>
    <source>
        <strain evidence="8 9">DSM 24875</strain>
    </source>
</reference>
<dbReference type="Proteomes" id="UP000253529">
    <property type="component" value="Unassembled WGS sequence"/>
</dbReference>
<sequence>MFRLLILLAGVALAGWGLMWLANNPGVVTLTWFGVEYRVSLMMALGIVVVIAILWTILWSILRFVFRIPSLVSLSSRARRRARWIDAISRGFVAVHAGDARAAVKHAADANRLVANDPLTRLLTAQAAQLGGDREGAITAYNAMLDDHDTRGLGLRGLHVEARRGGDHVAALQYAMRANAQHPAAWSGQAVLDDRTRQGDWAGALATVDTNAAARLLDKPTAQRWRAVLKTAMADEARERDPKGAAALAQEACRLAPGLVPAAALFGRLAGAGTGDARKANRAIENAYAETPHPDLAAAYLRMRPSDSPADRLARARALARLAPNDPESMLTIGRAALEAHDLNAARSAIAPLLASDSPHGRPTRRVCVLVADIEEADGNLGAMREWLSRAARAPHDKAWIADGVISDRWAPVSPAGTLDAYVWRTPDERFEAPPEPSEPQPPQEAPSLLPRAADVAPAAAPKAALEAAAIPEPRAPVVEAPPAGPAPASPPRAGVVVDPDSVAPDDPGPRLPPRKRRRSWIYAND</sequence>
<feature type="compositionally biased region" description="Low complexity" evidence="5">
    <location>
        <begin position="492"/>
        <end position="506"/>
    </location>
</feature>
<dbReference type="InterPro" id="IPR016982">
    <property type="entry name" value="Mms48"/>
</dbReference>
<feature type="transmembrane region" description="Helical" evidence="6">
    <location>
        <begin position="37"/>
        <end position="62"/>
    </location>
</feature>
<keyword evidence="4 6" id="KW-0472">Membrane</keyword>
<dbReference type="PIRSF" id="PIRSF031802">
    <property type="entry name" value="UCP031802"/>
    <property type="match status" value="1"/>
</dbReference>
<dbReference type="AlphaFoldDB" id="A0A366F9F6"/>
<dbReference type="GO" id="GO:0016020">
    <property type="term" value="C:membrane"/>
    <property type="evidence" value="ECO:0007669"/>
    <property type="project" value="UniProtKB-SubCell"/>
</dbReference>
<name>A0A366F9F6_9HYPH</name>
<dbReference type="InterPro" id="IPR011990">
    <property type="entry name" value="TPR-like_helical_dom_sf"/>
</dbReference>
<keyword evidence="3 6" id="KW-1133">Transmembrane helix</keyword>
<accession>A0A366F9F6</accession>
<protein>
    <submittedName>
        <fullName evidence="8">HemY protein</fullName>
    </submittedName>
</protein>
<dbReference type="Pfam" id="PF07219">
    <property type="entry name" value="HemY_N"/>
    <property type="match status" value="1"/>
</dbReference>
<feature type="domain" description="HemY N-terminal" evidence="7">
    <location>
        <begin position="26"/>
        <end position="130"/>
    </location>
</feature>
<dbReference type="InterPro" id="IPR010817">
    <property type="entry name" value="HemY_N"/>
</dbReference>
<dbReference type="RefSeq" id="WP_113890423.1">
    <property type="nucleotide sequence ID" value="NZ_QNRK01000018.1"/>
</dbReference>
<comment type="subcellular location">
    <subcellularLocation>
        <location evidence="1">Membrane</location>
    </subcellularLocation>
</comment>
<dbReference type="Gene3D" id="1.25.40.10">
    <property type="entry name" value="Tetratricopeptide repeat domain"/>
    <property type="match status" value="1"/>
</dbReference>
<feature type="compositionally biased region" description="Pro residues" evidence="5">
    <location>
        <begin position="434"/>
        <end position="445"/>
    </location>
</feature>
<evidence type="ECO:0000256" key="3">
    <source>
        <dbReference type="ARBA" id="ARBA00022989"/>
    </source>
</evidence>
<evidence type="ECO:0000256" key="6">
    <source>
        <dbReference type="SAM" id="Phobius"/>
    </source>
</evidence>
<evidence type="ECO:0000259" key="7">
    <source>
        <dbReference type="Pfam" id="PF07219"/>
    </source>
</evidence>